<evidence type="ECO:0000313" key="2">
    <source>
        <dbReference type="EMBL" id="MEE2050143.1"/>
    </source>
</evidence>
<dbReference type="Proteomes" id="UP001348641">
    <property type="component" value="Unassembled WGS sequence"/>
</dbReference>
<keyword evidence="1" id="KW-0812">Transmembrane</keyword>
<keyword evidence="1" id="KW-0472">Membrane</keyword>
<sequence length="192" mass="21332">MDAYEQQLRRALRWYPRHYRESRGEEIVATALELRTPGADTVDRAELRGLALAGVRTRLRERPPLWAWAGYRLFGSRLPYRYRMWARDDAAGRWFAVRRFGWGLVALVAVMAACAPLAVGGALYAGVDPWGTEYTMGLVPKAVETVLVVGALWSAYWIVVQFVVRPDRGSVLARHGFAPGAEPLAGAAGHHG</sequence>
<feature type="transmembrane region" description="Helical" evidence="1">
    <location>
        <begin position="145"/>
        <end position="164"/>
    </location>
</feature>
<evidence type="ECO:0000256" key="1">
    <source>
        <dbReference type="SAM" id="Phobius"/>
    </source>
</evidence>
<feature type="transmembrane region" description="Helical" evidence="1">
    <location>
        <begin position="102"/>
        <end position="125"/>
    </location>
</feature>
<evidence type="ECO:0000313" key="3">
    <source>
        <dbReference type="Proteomes" id="UP001348641"/>
    </source>
</evidence>
<name>A0ABU7KLH0_9ACTN</name>
<reference evidence="2 3" key="1">
    <citation type="submission" date="2023-07" db="EMBL/GenBank/DDBJ databases">
        <authorList>
            <person name="Girao M."/>
            <person name="Carvalho M.F."/>
        </authorList>
    </citation>
    <scope>NUCLEOTIDE SEQUENCE [LARGE SCALE GENOMIC DNA]</scope>
    <source>
        <strain evidence="2 3">66/93</strain>
    </source>
</reference>
<gene>
    <name evidence="2" type="ORF">Q8A49_06505</name>
</gene>
<protein>
    <recommendedName>
        <fullName evidence="4">DUF485 domain-containing protein</fullName>
    </recommendedName>
</protein>
<organism evidence="2 3">
    <name type="scientific">Nocardiopsis tropica</name>
    <dbReference type="NCBI Taxonomy" id="109330"/>
    <lineage>
        <taxon>Bacteria</taxon>
        <taxon>Bacillati</taxon>
        <taxon>Actinomycetota</taxon>
        <taxon>Actinomycetes</taxon>
        <taxon>Streptosporangiales</taxon>
        <taxon>Nocardiopsidaceae</taxon>
        <taxon>Nocardiopsis</taxon>
    </lineage>
</organism>
<dbReference type="EMBL" id="JAUUCC010000011">
    <property type="protein sequence ID" value="MEE2050143.1"/>
    <property type="molecule type" value="Genomic_DNA"/>
</dbReference>
<proteinExistence type="predicted"/>
<keyword evidence="1" id="KW-1133">Transmembrane helix</keyword>
<dbReference type="RefSeq" id="WP_330157386.1">
    <property type="nucleotide sequence ID" value="NZ_BAAAJA010000028.1"/>
</dbReference>
<evidence type="ECO:0008006" key="4">
    <source>
        <dbReference type="Google" id="ProtNLM"/>
    </source>
</evidence>
<accession>A0ABU7KLH0</accession>
<comment type="caution">
    <text evidence="2">The sequence shown here is derived from an EMBL/GenBank/DDBJ whole genome shotgun (WGS) entry which is preliminary data.</text>
</comment>